<dbReference type="HOGENOM" id="CLU_434560_0_0_9"/>
<proteinExistence type="predicted"/>
<evidence type="ECO:0000259" key="6">
    <source>
        <dbReference type="PROSITE" id="PS50076"/>
    </source>
</evidence>
<dbReference type="Proteomes" id="UP000029278">
    <property type="component" value="Unassembled WGS sequence"/>
</dbReference>
<keyword evidence="2" id="KW-0346">Stress response</keyword>
<dbReference type="RefSeq" id="WP_036625910.1">
    <property type="nucleotide sequence ID" value="NZ_BGML01000021.1"/>
</dbReference>
<reference evidence="7 9" key="1">
    <citation type="submission" date="2014-04" db="EMBL/GenBank/DDBJ databases">
        <authorList>
            <person name="Bishop-Lilly K.A."/>
            <person name="Broomall S.M."/>
            <person name="Chain P.S."/>
            <person name="Chertkov O."/>
            <person name="Coyne S.R."/>
            <person name="Daligault H.E."/>
            <person name="Davenport K.W."/>
            <person name="Erkkila T."/>
            <person name="Frey K.G."/>
            <person name="Gibbons H.S."/>
            <person name="Gu W."/>
            <person name="Jaissle J."/>
            <person name="Johnson S.L."/>
            <person name="Koroleva G.I."/>
            <person name="Ladner J.T."/>
            <person name="Lo C.-C."/>
            <person name="Minogue T.D."/>
            <person name="Munk C."/>
            <person name="Palacios G.F."/>
            <person name="Redden C.L."/>
            <person name="Rosenzweig C.N."/>
            <person name="Scholz M.B."/>
            <person name="Teshima H."/>
            <person name="Xu Y."/>
        </authorList>
    </citation>
    <scope>NUCLEOTIDE SEQUENCE [LARGE SCALE GENOMIC DNA]</scope>
    <source>
        <strain evidence="7 9">8244</strain>
    </source>
</reference>
<evidence type="ECO:0000313" key="9">
    <source>
        <dbReference type="Proteomes" id="UP000029278"/>
    </source>
</evidence>
<dbReference type="InterPro" id="IPR019734">
    <property type="entry name" value="TPR_rpt"/>
</dbReference>
<feature type="compositionally biased region" description="Basic and acidic residues" evidence="4">
    <location>
        <begin position="70"/>
        <end position="90"/>
    </location>
</feature>
<dbReference type="SUPFAM" id="SSF48452">
    <property type="entry name" value="TPR-like"/>
    <property type="match status" value="1"/>
</dbReference>
<feature type="transmembrane region" description="Helical" evidence="5">
    <location>
        <begin position="426"/>
        <end position="449"/>
    </location>
</feature>
<dbReference type="PATRIC" id="fig|44252.3.peg.4623"/>
<evidence type="ECO:0000313" key="8">
    <source>
        <dbReference type="EMBL" id="MUG26587.1"/>
    </source>
</evidence>
<dbReference type="InterPro" id="IPR011990">
    <property type="entry name" value="TPR-like_helical_dom_sf"/>
</dbReference>
<dbReference type="EMBL" id="WNZZ01000048">
    <property type="protein sequence ID" value="MUG26587.1"/>
    <property type="molecule type" value="Genomic_DNA"/>
</dbReference>
<dbReference type="EMBL" id="JMQA01000038">
    <property type="protein sequence ID" value="KFN05790.1"/>
    <property type="molecule type" value="Genomic_DNA"/>
</dbReference>
<dbReference type="GO" id="GO:0006260">
    <property type="term" value="P:DNA replication"/>
    <property type="evidence" value="ECO:0007669"/>
    <property type="project" value="UniProtKB-KW"/>
</dbReference>
<accession>A0A090Z6H7</accession>
<dbReference type="PROSITE" id="PS50076">
    <property type="entry name" value="DNAJ_2"/>
    <property type="match status" value="1"/>
</dbReference>
<feature type="domain" description="J" evidence="6">
    <location>
        <begin position="2"/>
        <end position="61"/>
    </location>
</feature>
<evidence type="ECO:0000256" key="2">
    <source>
        <dbReference type="ARBA" id="ARBA00023016"/>
    </source>
</evidence>
<protein>
    <submittedName>
        <fullName evidence="7">Tetratricopeptide repeat family protein</fullName>
    </submittedName>
    <submittedName>
        <fullName evidence="8">Tetratricopeptide repeat protein</fullName>
    </submittedName>
</protein>
<keyword evidence="9" id="KW-1185">Reference proteome</keyword>
<dbReference type="AlphaFoldDB" id="A0A090Z6H7"/>
<dbReference type="InterPro" id="IPR036869">
    <property type="entry name" value="J_dom_sf"/>
</dbReference>
<dbReference type="STRING" id="44252.DJ90_349"/>
<gene>
    <name evidence="7" type="ORF">DJ90_349</name>
    <name evidence="8" type="ORF">GNQ08_30120</name>
</gene>
<dbReference type="PROSITE" id="PS50005">
    <property type="entry name" value="TPR"/>
    <property type="match status" value="1"/>
</dbReference>
<comment type="caution">
    <text evidence="7">The sequence shown here is derived from an EMBL/GenBank/DDBJ whole genome shotgun (WGS) entry which is preliminary data.</text>
</comment>
<keyword evidence="5" id="KW-0472">Membrane</keyword>
<evidence type="ECO:0000256" key="1">
    <source>
        <dbReference type="ARBA" id="ARBA00022705"/>
    </source>
</evidence>
<evidence type="ECO:0000256" key="5">
    <source>
        <dbReference type="SAM" id="Phobius"/>
    </source>
</evidence>
<dbReference type="OrthoDB" id="9816462at2"/>
<feature type="region of interest" description="Disordered" evidence="4">
    <location>
        <begin position="64"/>
        <end position="137"/>
    </location>
</feature>
<evidence type="ECO:0000256" key="4">
    <source>
        <dbReference type="SAM" id="MobiDB-lite"/>
    </source>
</evidence>
<organism evidence="7 9">
    <name type="scientific">Paenibacillus macerans</name>
    <name type="common">Bacillus macerans</name>
    <dbReference type="NCBI Taxonomy" id="44252"/>
    <lineage>
        <taxon>Bacteria</taxon>
        <taxon>Bacillati</taxon>
        <taxon>Bacillota</taxon>
        <taxon>Bacilli</taxon>
        <taxon>Bacillales</taxon>
        <taxon>Paenibacillaceae</taxon>
        <taxon>Paenibacillus</taxon>
    </lineage>
</organism>
<reference evidence="8 10" key="2">
    <citation type="submission" date="2019-11" db="EMBL/GenBank/DDBJ databases">
        <title>Draft genome sequences of five Paenibacillus species of dairy origin.</title>
        <authorList>
            <person name="Olajide A.M."/>
            <person name="Chen S."/>
            <person name="Lapointe G."/>
        </authorList>
    </citation>
    <scope>NUCLEOTIDE SEQUENCE [LARGE SCALE GENOMIC DNA]</scope>
    <source>
        <strain evidence="8 10">3CT49</strain>
    </source>
</reference>
<dbReference type="GeneID" id="77009396"/>
<evidence type="ECO:0000256" key="3">
    <source>
        <dbReference type="PROSITE-ProRule" id="PRU00339"/>
    </source>
</evidence>
<dbReference type="Gene3D" id="1.25.40.10">
    <property type="entry name" value="Tetratricopeptide repeat domain"/>
    <property type="match status" value="1"/>
</dbReference>
<dbReference type="SMART" id="SM00028">
    <property type="entry name" value="TPR"/>
    <property type="match status" value="4"/>
</dbReference>
<dbReference type="Proteomes" id="UP000442469">
    <property type="component" value="Unassembled WGS sequence"/>
</dbReference>
<keyword evidence="5" id="KW-1133">Transmembrane helix</keyword>
<feature type="transmembrane region" description="Helical" evidence="5">
    <location>
        <begin position="623"/>
        <end position="642"/>
    </location>
</feature>
<evidence type="ECO:0000313" key="10">
    <source>
        <dbReference type="Proteomes" id="UP000442469"/>
    </source>
</evidence>
<sequence length="656" mass="74807">MTIWERLGIGRTEDIKLIKRAYAKQLKKHHPEDDPEGYQALREAFDAAVSYAKKHALRIAGEAAASAETADARTDQARPAEAGLPRRETPATEQTAAPPRIRLWPPSEYEEADAPGDAPEPVLPPPRLHQELPGNPHPVPDGPLTVEDFIASAAVLYDDFPSRISTAKWLELLDSDIMWNMEAKQVIGRRLLELLQTRRFLPPEVWRLLENSFGWAENLREAAQYERGYFADSFLSYYIRQLQEPGLRYEFLLRAEGIDIDRFLFLRDEGRHALARNELKTALKFLKQAHDIFADDPDLLRLLGERYLRIDDTQKALAYFDRLIELVPDEIDGYLYRIRIWRLTNQPERMIEECRFILSRWPNHNEALILQGIAHQMLGDRGSAAESFRQAVQINDLDGRAADRLTEASISGSRNNSWRFYLNRHVLLYLSVSVLTALSLLGCLLYYWAAAHAGTPVIMNGLPDAETLDGKRYVQLEVSNIRDLNLGMYARSDEDYAFQNEDYAYVHYMDYGDPEYTVYLGEFLGKPLILAVGLAAKAPDDAALENLKGYVRELEPELQAAVLKMLLWKPSFDDDSLGALLESYRFDLGSASLSGAEALPEFQPFYLEVAGPQTASPVIAPNLMLFGFLAVLWIYSVYRLAFEYRKIRGIRRMRQS</sequence>
<keyword evidence="1" id="KW-0235">DNA replication</keyword>
<keyword evidence="5" id="KW-0812">Transmembrane</keyword>
<feature type="repeat" description="TPR" evidence="3">
    <location>
        <begin position="297"/>
        <end position="330"/>
    </location>
</feature>
<name>A0A090Z6H7_PAEMA</name>
<dbReference type="InterPro" id="IPR001623">
    <property type="entry name" value="DnaJ_domain"/>
</dbReference>
<dbReference type="SUPFAM" id="SSF46565">
    <property type="entry name" value="Chaperone J-domain"/>
    <property type="match status" value="1"/>
</dbReference>
<evidence type="ECO:0000313" key="7">
    <source>
        <dbReference type="EMBL" id="KFN05790.1"/>
    </source>
</evidence>
<keyword evidence="3" id="KW-0802">TPR repeat</keyword>